<evidence type="ECO:0000313" key="3">
    <source>
        <dbReference type="Proteomes" id="UP000054018"/>
    </source>
</evidence>
<name>A0A0C9ZU00_9AGAM</name>
<organism evidence="2 3">
    <name type="scientific">Pisolithus microcarpus 441</name>
    <dbReference type="NCBI Taxonomy" id="765257"/>
    <lineage>
        <taxon>Eukaryota</taxon>
        <taxon>Fungi</taxon>
        <taxon>Dikarya</taxon>
        <taxon>Basidiomycota</taxon>
        <taxon>Agaricomycotina</taxon>
        <taxon>Agaricomycetes</taxon>
        <taxon>Agaricomycetidae</taxon>
        <taxon>Boletales</taxon>
        <taxon>Sclerodermatineae</taxon>
        <taxon>Pisolithaceae</taxon>
        <taxon>Pisolithus</taxon>
    </lineage>
</organism>
<feature type="region of interest" description="Disordered" evidence="1">
    <location>
        <begin position="455"/>
        <end position="495"/>
    </location>
</feature>
<evidence type="ECO:0000256" key="1">
    <source>
        <dbReference type="SAM" id="MobiDB-lite"/>
    </source>
</evidence>
<keyword evidence="3" id="KW-1185">Reference proteome</keyword>
<proteinExistence type="predicted"/>
<reference evidence="3" key="2">
    <citation type="submission" date="2015-01" db="EMBL/GenBank/DDBJ databases">
        <title>Evolutionary Origins and Diversification of the Mycorrhizal Mutualists.</title>
        <authorList>
            <consortium name="DOE Joint Genome Institute"/>
            <consortium name="Mycorrhizal Genomics Consortium"/>
            <person name="Kohler A."/>
            <person name="Kuo A."/>
            <person name="Nagy L.G."/>
            <person name="Floudas D."/>
            <person name="Copeland A."/>
            <person name="Barry K.W."/>
            <person name="Cichocki N."/>
            <person name="Veneault-Fourrey C."/>
            <person name="LaButti K."/>
            <person name="Lindquist E.A."/>
            <person name="Lipzen A."/>
            <person name="Lundell T."/>
            <person name="Morin E."/>
            <person name="Murat C."/>
            <person name="Riley R."/>
            <person name="Ohm R."/>
            <person name="Sun H."/>
            <person name="Tunlid A."/>
            <person name="Henrissat B."/>
            <person name="Grigoriev I.V."/>
            <person name="Hibbett D.S."/>
            <person name="Martin F."/>
        </authorList>
    </citation>
    <scope>NUCLEOTIDE SEQUENCE [LARGE SCALE GENOMIC DNA]</scope>
    <source>
        <strain evidence="3">441</strain>
    </source>
</reference>
<dbReference type="OrthoDB" id="3060653at2759"/>
<protein>
    <submittedName>
        <fullName evidence="2">Uncharacterized protein</fullName>
    </submittedName>
</protein>
<feature type="region of interest" description="Disordered" evidence="1">
    <location>
        <begin position="307"/>
        <end position="331"/>
    </location>
</feature>
<gene>
    <name evidence="2" type="ORF">PISMIDRAFT_11140</name>
</gene>
<feature type="compositionally biased region" description="Basic and acidic residues" evidence="1">
    <location>
        <begin position="1"/>
        <end position="11"/>
    </location>
</feature>
<dbReference type="HOGENOM" id="CLU_050566_0_0_1"/>
<feature type="compositionally biased region" description="Polar residues" evidence="1">
    <location>
        <begin position="476"/>
        <end position="495"/>
    </location>
</feature>
<reference evidence="2 3" key="1">
    <citation type="submission" date="2014-04" db="EMBL/GenBank/DDBJ databases">
        <authorList>
            <consortium name="DOE Joint Genome Institute"/>
            <person name="Kuo A."/>
            <person name="Kohler A."/>
            <person name="Costa M.D."/>
            <person name="Nagy L.G."/>
            <person name="Floudas D."/>
            <person name="Copeland A."/>
            <person name="Barry K.W."/>
            <person name="Cichocki N."/>
            <person name="Veneault-Fourrey C."/>
            <person name="LaButti K."/>
            <person name="Lindquist E.A."/>
            <person name="Lipzen A."/>
            <person name="Lundell T."/>
            <person name="Morin E."/>
            <person name="Murat C."/>
            <person name="Sun H."/>
            <person name="Tunlid A."/>
            <person name="Henrissat B."/>
            <person name="Grigoriev I.V."/>
            <person name="Hibbett D.S."/>
            <person name="Martin F."/>
            <person name="Nordberg H.P."/>
            <person name="Cantor M.N."/>
            <person name="Hua S.X."/>
        </authorList>
    </citation>
    <scope>NUCLEOTIDE SEQUENCE [LARGE SCALE GENOMIC DNA]</scope>
    <source>
        <strain evidence="2 3">441</strain>
    </source>
</reference>
<dbReference type="Proteomes" id="UP000054018">
    <property type="component" value="Unassembled WGS sequence"/>
</dbReference>
<accession>A0A0C9ZU00</accession>
<feature type="region of interest" description="Disordered" evidence="1">
    <location>
        <begin position="1"/>
        <end position="23"/>
    </location>
</feature>
<dbReference type="AlphaFoldDB" id="A0A0C9ZU00"/>
<dbReference type="STRING" id="765257.A0A0C9ZU00"/>
<evidence type="ECO:0000313" key="2">
    <source>
        <dbReference type="EMBL" id="KIK23148.1"/>
    </source>
</evidence>
<dbReference type="EMBL" id="KN833730">
    <property type="protein sequence ID" value="KIK23148.1"/>
    <property type="molecule type" value="Genomic_DNA"/>
</dbReference>
<sequence>MESNYETDHGFATDNGAVGRGDESEGDLVHGFNGEEDTFNVVELEILACWRREWTQARKKEKPTVLGEICRELGQLEKYHDLRPIEWHEKQKETTTWLRKPLRTCKLQVTVQSGYKYSIHAVVCKLYHHLIQQKHARMKEEDGSHADTKQIDLYQCALTAFMQDDLTEEQLQAAHDIADKWNGAEGPTPEVGRNAVRYGPKYICNFMEEMWRYCRMRMVFMTGWKDDKGVVQACCMDYNSEIGGRSAFDDLYTLNPSWREYLGKSFENADLAEEEEPMNNGKQNSRAKKCDPVRIVTNEHGELHIREEELESSSAPLVSSSTLQQVTPRQNQSMEALQAYGEESPSPPSEIDLVGDSYARLQRAKVPSPPMEADFDHQSEFSEWMEIAAAPRPPTPDGIPDQQANMQSEPYSDLFEHMRLTVAPRRPTPAVLLDQKDDCEEDQFWRLQAARVPSPPDICKMDMSEQTEDVGAASPGSASQSDLFEQMRTATLSGW</sequence>
<feature type="compositionally biased region" description="Low complexity" evidence="1">
    <location>
        <begin position="312"/>
        <end position="323"/>
    </location>
</feature>